<feature type="compositionally biased region" description="Polar residues" evidence="1">
    <location>
        <begin position="20"/>
        <end position="29"/>
    </location>
</feature>
<gene>
    <name evidence="2" type="ORF">DW322_08535</name>
</gene>
<comment type="caution">
    <text evidence="2">The sequence shown here is derived from an EMBL/GenBank/DDBJ whole genome shotgun (WGS) entry which is preliminary data.</text>
</comment>
<dbReference type="EMBL" id="QRCM01000001">
    <property type="protein sequence ID" value="TXG90260.1"/>
    <property type="molecule type" value="Genomic_DNA"/>
</dbReference>
<dbReference type="Proteomes" id="UP000471120">
    <property type="component" value="Unassembled WGS sequence"/>
</dbReference>
<dbReference type="AlphaFoldDB" id="A0A6P2CE78"/>
<evidence type="ECO:0000256" key="1">
    <source>
        <dbReference type="SAM" id="MobiDB-lite"/>
    </source>
</evidence>
<accession>A0A6P2CE78</accession>
<proteinExistence type="predicted"/>
<feature type="compositionally biased region" description="Low complexity" evidence="1">
    <location>
        <begin position="9"/>
        <end position="19"/>
    </location>
</feature>
<evidence type="ECO:0000313" key="2">
    <source>
        <dbReference type="EMBL" id="TXG90260.1"/>
    </source>
</evidence>
<evidence type="ECO:0000313" key="3">
    <source>
        <dbReference type="Proteomes" id="UP000471120"/>
    </source>
</evidence>
<name>A0A6P2CE78_9NOCA</name>
<feature type="region of interest" description="Disordered" evidence="1">
    <location>
        <begin position="1"/>
        <end position="29"/>
    </location>
</feature>
<organism evidence="2 3">
    <name type="scientific">Rhodococcus rhodnii</name>
    <dbReference type="NCBI Taxonomy" id="38312"/>
    <lineage>
        <taxon>Bacteria</taxon>
        <taxon>Bacillati</taxon>
        <taxon>Actinomycetota</taxon>
        <taxon>Actinomycetes</taxon>
        <taxon>Mycobacteriales</taxon>
        <taxon>Nocardiaceae</taxon>
        <taxon>Rhodococcus</taxon>
    </lineage>
</organism>
<reference evidence="2 3" key="1">
    <citation type="submission" date="2018-07" db="EMBL/GenBank/DDBJ databases">
        <title>Genome sequence of Rhodococcus rhodnii ATCC 35071 from Rhodnius prolixus.</title>
        <authorList>
            <person name="Patel V."/>
            <person name="Vogel K.J."/>
        </authorList>
    </citation>
    <scope>NUCLEOTIDE SEQUENCE [LARGE SCALE GENOMIC DNA]</scope>
    <source>
        <strain evidence="2 3">ATCC 35071</strain>
    </source>
</reference>
<protein>
    <submittedName>
        <fullName evidence="2">Uncharacterized protein</fullName>
    </submittedName>
</protein>
<sequence>MRFAHASRRTSSSGCSSASHPTRSVSWQSRATISAARRWIVWSGPYDIPGISGSASIVYPA</sequence>